<reference evidence="2 3" key="1">
    <citation type="submission" date="2016-10" db="EMBL/GenBank/DDBJ databases">
        <authorList>
            <person name="de Groot N.N."/>
        </authorList>
    </citation>
    <scope>NUCLEOTIDE SEQUENCE [LARGE SCALE GENOMIC DNA]</scope>
    <source>
        <strain evidence="2 3">DSM 22220</strain>
    </source>
</reference>
<evidence type="ECO:0000313" key="2">
    <source>
        <dbReference type="EMBL" id="SDE41687.1"/>
    </source>
</evidence>
<feature type="signal peptide" evidence="1">
    <location>
        <begin position="1"/>
        <end position="23"/>
    </location>
</feature>
<evidence type="ECO:0000256" key="1">
    <source>
        <dbReference type="SAM" id="SignalP"/>
    </source>
</evidence>
<dbReference type="NCBIfam" id="NF041384">
    <property type="entry name" value="YHS_seleno_dom"/>
    <property type="match status" value="1"/>
</dbReference>
<dbReference type="Proteomes" id="UP000199344">
    <property type="component" value="Unassembled WGS sequence"/>
</dbReference>
<dbReference type="EMBL" id="FNAH01000006">
    <property type="protein sequence ID" value="SDE41687.1"/>
    <property type="molecule type" value="Genomic_DNA"/>
</dbReference>
<accession>A0A1G7CQU5</accession>
<name>A0A1G7CQU5_9RHOB</name>
<sequence length="140" mass="15352">MILTHLKSFAIALAVLLPIPAAAQGWALDGFDPVAYVTRDAAVPGRGDISTSWRGKEYHFASEDNRALFEANPRAYVPGFDGLCVVGLAEGRSEAGDPRQFVIIGQRVYLTASADRKQRLLAEPRGLLMKAKNMWVKLRP</sequence>
<gene>
    <name evidence="2" type="ORF">SAMN05421538_106179</name>
</gene>
<feature type="chain" id="PRO_5011672300" evidence="1">
    <location>
        <begin position="24"/>
        <end position="140"/>
    </location>
</feature>
<keyword evidence="3" id="KW-1185">Reference proteome</keyword>
<dbReference type="STRING" id="591205.SAMN05421538_106179"/>
<proteinExistence type="predicted"/>
<protein>
    <submittedName>
        <fullName evidence="2">YHS domain-containing protein</fullName>
    </submittedName>
</protein>
<dbReference type="OrthoDB" id="344729at2"/>
<evidence type="ECO:0000313" key="3">
    <source>
        <dbReference type="Proteomes" id="UP000199344"/>
    </source>
</evidence>
<dbReference type="AlphaFoldDB" id="A0A1G7CQU5"/>
<organism evidence="2 3">
    <name type="scientific">Paracoccus isoporae</name>
    <dbReference type="NCBI Taxonomy" id="591205"/>
    <lineage>
        <taxon>Bacteria</taxon>
        <taxon>Pseudomonadati</taxon>
        <taxon>Pseudomonadota</taxon>
        <taxon>Alphaproteobacteria</taxon>
        <taxon>Rhodobacterales</taxon>
        <taxon>Paracoccaceae</taxon>
        <taxon>Paracoccus</taxon>
    </lineage>
</organism>
<keyword evidence="1" id="KW-0732">Signal</keyword>